<dbReference type="PATRIC" id="fig|1549748.8.peg.2434"/>
<evidence type="ECO:0000313" key="17">
    <source>
        <dbReference type="Proteomes" id="UP000034491"/>
    </source>
</evidence>
<keyword evidence="13" id="KW-1003">Cell membrane</keyword>
<dbReference type="GO" id="GO:0012505">
    <property type="term" value="C:endomembrane system"/>
    <property type="evidence" value="ECO:0007669"/>
    <property type="project" value="UniProtKB-SubCell"/>
</dbReference>
<dbReference type="AlphaFoldDB" id="A0A0M2RBG6"/>
<dbReference type="EMBL" id="LANI01000003">
    <property type="protein sequence ID" value="KKJ77754.1"/>
    <property type="molecule type" value="Genomic_DNA"/>
</dbReference>
<evidence type="ECO:0000256" key="2">
    <source>
        <dbReference type="ARBA" id="ARBA00022448"/>
    </source>
</evidence>
<reference evidence="16 17" key="1">
    <citation type="submission" date="2015-03" db="EMBL/GenBank/DDBJ databases">
        <title>Genome sequence of Kiloniella sp. P1-1, isolated from the gut microflora of Pacific white shrimp, Penaeus vannamei.</title>
        <authorList>
            <person name="Shao Z."/>
            <person name="Wang L."/>
            <person name="Li X."/>
        </authorList>
    </citation>
    <scope>NUCLEOTIDE SEQUENCE [LARGE SCALE GENOMIC DNA]</scope>
    <source>
        <strain evidence="16 17">P1-1</strain>
    </source>
</reference>
<evidence type="ECO:0000256" key="10">
    <source>
        <dbReference type="ARBA" id="ARBA00025198"/>
    </source>
</evidence>
<evidence type="ECO:0000256" key="8">
    <source>
        <dbReference type="ARBA" id="ARBA00023136"/>
    </source>
</evidence>
<dbReference type="InterPro" id="IPR050059">
    <property type="entry name" value="ATP_synthase_B_chain"/>
</dbReference>
<evidence type="ECO:0000256" key="15">
    <source>
        <dbReference type="SAM" id="Coils"/>
    </source>
</evidence>
<evidence type="ECO:0000256" key="4">
    <source>
        <dbReference type="ARBA" id="ARBA00022692"/>
    </source>
</evidence>
<dbReference type="Proteomes" id="UP000034491">
    <property type="component" value="Unassembled WGS sequence"/>
</dbReference>
<dbReference type="PANTHER" id="PTHR33445">
    <property type="entry name" value="ATP SYNTHASE SUBUNIT B', CHLOROPLASTIC"/>
    <property type="match status" value="1"/>
</dbReference>
<comment type="subunit">
    <text evidence="13">F-type ATPases have 2 components, F(1) - the catalytic core - and F(0) - the membrane proton channel. F(1) has five subunits: alpha(3), beta(3), gamma(1), delta(1), epsilon(1). F(0) has three main subunits: a(1), b(2) and c(10-14). The alpha and beta chains form an alternating ring which encloses part of the gamma chain. F(1) is attached to F(0) by a central stalk formed by the gamma and epsilon chains, while a peripheral stalk is formed by the delta and b chains.</text>
</comment>
<gene>
    <name evidence="13" type="primary">atpF</name>
    <name evidence="16" type="ORF">WH95_04760</name>
</gene>
<sequence>MELLQNPTLWVGVAFAIFILLVVTKGGKSIVAGLDARGEAIRKTLEEAQNLREEAQKTLAEYKRKQRDALKEAEEIIEHAKQEAKRVQEEAAADLEESLKRREQQAMDKIAQAETAALNEVRDQAVDVAITATRNILAGSMTKAKAKSLMDDSISALGEKFH</sequence>
<keyword evidence="4 13" id="KW-0812">Transmembrane</keyword>
<evidence type="ECO:0000256" key="7">
    <source>
        <dbReference type="ARBA" id="ARBA00023065"/>
    </source>
</evidence>
<keyword evidence="17" id="KW-1185">Reference proteome</keyword>
<dbReference type="GO" id="GO:0045259">
    <property type="term" value="C:proton-transporting ATP synthase complex"/>
    <property type="evidence" value="ECO:0007669"/>
    <property type="project" value="UniProtKB-KW"/>
</dbReference>
<feature type="transmembrane region" description="Helical" evidence="13">
    <location>
        <begin position="6"/>
        <end position="24"/>
    </location>
</feature>
<evidence type="ECO:0000256" key="12">
    <source>
        <dbReference type="ARBA" id="ARBA00037847"/>
    </source>
</evidence>
<dbReference type="CDD" id="cd06503">
    <property type="entry name" value="ATP-synt_Fo_b"/>
    <property type="match status" value="1"/>
</dbReference>
<keyword evidence="9 13" id="KW-0066">ATP synthesis</keyword>
<evidence type="ECO:0000256" key="5">
    <source>
        <dbReference type="ARBA" id="ARBA00022781"/>
    </source>
</evidence>
<keyword evidence="7 13" id="KW-0406">Ion transport</keyword>
<dbReference type="GO" id="GO:0046933">
    <property type="term" value="F:proton-transporting ATP synthase activity, rotational mechanism"/>
    <property type="evidence" value="ECO:0007669"/>
    <property type="project" value="UniProtKB-UniRule"/>
</dbReference>
<name>A0A0M2RBG6_9PROT</name>
<evidence type="ECO:0000256" key="6">
    <source>
        <dbReference type="ARBA" id="ARBA00022989"/>
    </source>
</evidence>
<keyword evidence="2 13" id="KW-0813">Transport</keyword>
<dbReference type="Pfam" id="PF00430">
    <property type="entry name" value="ATP-synt_B"/>
    <property type="match status" value="1"/>
</dbReference>
<comment type="similarity">
    <text evidence="1 13 14">Belongs to the ATPase B chain family.</text>
</comment>
<organism evidence="16 17">
    <name type="scientific">Kiloniella litopenaei</name>
    <dbReference type="NCBI Taxonomy" id="1549748"/>
    <lineage>
        <taxon>Bacteria</taxon>
        <taxon>Pseudomonadati</taxon>
        <taxon>Pseudomonadota</taxon>
        <taxon>Alphaproteobacteria</taxon>
        <taxon>Rhodospirillales</taxon>
        <taxon>Kiloniellaceae</taxon>
        <taxon>Kiloniella</taxon>
    </lineage>
</organism>
<comment type="subcellular location">
    <subcellularLocation>
        <location evidence="13">Cell membrane</location>
        <topology evidence="13">Single-pass membrane protein</topology>
    </subcellularLocation>
    <subcellularLocation>
        <location evidence="12">Endomembrane system</location>
        <topology evidence="12">Single-pass membrane protein</topology>
    </subcellularLocation>
</comment>
<proteinExistence type="inferred from homology"/>
<keyword evidence="5 13" id="KW-0375">Hydrogen ion transport</keyword>
<feature type="coiled-coil region" evidence="15">
    <location>
        <begin position="34"/>
        <end position="116"/>
    </location>
</feature>
<keyword evidence="8 13" id="KW-0472">Membrane</keyword>
<evidence type="ECO:0000256" key="9">
    <source>
        <dbReference type="ARBA" id="ARBA00023310"/>
    </source>
</evidence>
<evidence type="ECO:0000256" key="13">
    <source>
        <dbReference type="HAMAP-Rule" id="MF_01398"/>
    </source>
</evidence>
<dbReference type="GO" id="GO:0046961">
    <property type="term" value="F:proton-transporting ATPase activity, rotational mechanism"/>
    <property type="evidence" value="ECO:0007669"/>
    <property type="project" value="TreeGrafter"/>
</dbReference>
<evidence type="ECO:0000256" key="1">
    <source>
        <dbReference type="ARBA" id="ARBA00005513"/>
    </source>
</evidence>
<dbReference type="OrthoDB" id="8479836at2"/>
<evidence type="ECO:0000256" key="14">
    <source>
        <dbReference type="RuleBase" id="RU003848"/>
    </source>
</evidence>
<dbReference type="InterPro" id="IPR002146">
    <property type="entry name" value="ATP_synth_b/b'su_bac/chlpt"/>
</dbReference>
<evidence type="ECO:0000256" key="11">
    <source>
        <dbReference type="ARBA" id="ARBA00025614"/>
    </source>
</evidence>
<dbReference type="RefSeq" id="WP_046503717.1">
    <property type="nucleotide sequence ID" value="NZ_CBDDLU010000013.1"/>
</dbReference>
<evidence type="ECO:0000313" key="16">
    <source>
        <dbReference type="EMBL" id="KKJ77754.1"/>
    </source>
</evidence>
<evidence type="ECO:0000256" key="3">
    <source>
        <dbReference type="ARBA" id="ARBA00022547"/>
    </source>
</evidence>
<dbReference type="PANTHER" id="PTHR33445:SF1">
    <property type="entry name" value="ATP SYNTHASE SUBUNIT B"/>
    <property type="match status" value="1"/>
</dbReference>
<keyword evidence="6 13" id="KW-1133">Transmembrane helix</keyword>
<comment type="function">
    <text evidence="11">Component of the F(0) channel, it forms part of the peripheral stalk, linking F(1) to F(0). The b'-subunit is a diverged and duplicated form of b found in plants and photosynthetic bacteria.</text>
</comment>
<dbReference type="STRING" id="1549748.WH95_04760"/>
<comment type="caution">
    <text evidence="16">The sequence shown here is derived from an EMBL/GenBank/DDBJ whole genome shotgun (WGS) entry which is preliminary data.</text>
</comment>
<dbReference type="GO" id="GO:0005886">
    <property type="term" value="C:plasma membrane"/>
    <property type="evidence" value="ECO:0007669"/>
    <property type="project" value="UniProtKB-SubCell"/>
</dbReference>
<comment type="function">
    <text evidence="10 13">F(1)F(0) ATP synthase produces ATP from ADP in the presence of a proton or sodium gradient. F-type ATPases consist of two structural domains, F(1) containing the extramembraneous catalytic core and F(0) containing the membrane proton channel, linked together by a central stalk and a peripheral stalk. During catalysis, ATP synthesis in the catalytic domain of F(1) is coupled via a rotary mechanism of the central stalk subunits to proton translocation.</text>
</comment>
<accession>A0A0M2RBG6</accession>
<keyword evidence="15" id="KW-0175">Coiled coil</keyword>
<dbReference type="HAMAP" id="MF_01398">
    <property type="entry name" value="ATP_synth_b_bprime"/>
    <property type="match status" value="1"/>
</dbReference>
<keyword evidence="3 13" id="KW-0138">CF(0)</keyword>
<protein>
    <recommendedName>
        <fullName evidence="13">ATP synthase subunit b</fullName>
    </recommendedName>
    <alternativeName>
        <fullName evidence="13">ATP synthase F(0) sector subunit b</fullName>
    </alternativeName>
    <alternativeName>
        <fullName evidence="13">ATPase subunit I</fullName>
    </alternativeName>
    <alternativeName>
        <fullName evidence="13">F-type ATPase subunit b</fullName>
        <shortName evidence="13">F-ATPase subunit b</shortName>
    </alternativeName>
</protein>